<feature type="compositionally biased region" description="Polar residues" evidence="1">
    <location>
        <begin position="49"/>
        <end position="80"/>
    </location>
</feature>
<sequence>MSGQGPKVNSGNNMSGKGPKVNTGNSGKPMATPIKTDGNSGKHADNRRTQVNNRDAQSIQRDNGKQANNYGTQDHPTFTF</sequence>
<feature type="region of interest" description="Disordered" evidence="1">
    <location>
        <begin position="1"/>
        <end position="80"/>
    </location>
</feature>
<reference evidence="3" key="1">
    <citation type="submission" date="2007-06" db="EMBL/GenBank/DDBJ databases">
        <title>Full length cDNA sequences from Sitka Spruce (Picea sitchensis).</title>
        <authorList>
            <person name="Ralph S.G."/>
            <person name="Chun H.E."/>
            <person name="Liao N."/>
            <person name="Ali J."/>
            <person name="Reid K."/>
            <person name="Kolosova N."/>
            <person name="Cooper N."/>
            <person name="Cullis C."/>
            <person name="Jancsik S."/>
            <person name="Moore R."/>
            <person name="Mayo M."/>
            <person name="Wagner S."/>
            <person name="Holt R.A."/>
            <person name="Jones S.J.M."/>
            <person name="Marra M.A."/>
            <person name="Ritland C.E."/>
            <person name="Ritland K."/>
            <person name="Bohlmann J."/>
        </authorList>
    </citation>
    <scope>NUCLEOTIDE SEQUENCE</scope>
    <source>
        <tissue evidence="3">Green portion of the leader tissue</tissue>
    </source>
</reference>
<evidence type="ECO:0000256" key="1">
    <source>
        <dbReference type="SAM" id="MobiDB-lite"/>
    </source>
</evidence>
<name>A9NLE5_PICSI</name>
<dbReference type="EMBL" id="EF677889">
    <property type="protein sequence ID" value="ABR17685.1"/>
    <property type="molecule type" value="mRNA"/>
</dbReference>
<evidence type="ECO:0000313" key="4">
    <source>
        <dbReference type="EMBL" id="ACN40877.1"/>
    </source>
</evidence>
<evidence type="ECO:0000313" key="2">
    <source>
        <dbReference type="EMBL" id="ABK21456.1"/>
    </source>
</evidence>
<dbReference type="AlphaFoldDB" id="A9NLE5"/>
<reference evidence="2" key="2">
    <citation type="journal article" date="2008" name="BMC Genomics">
        <title>A conifer genomics resource of 200,000 spruce (Picea spp.) ESTs and 6,464 high-quality, sequence-finished full-length cDNAs for Sitka spruce (Picea sitchensis).</title>
        <authorList>
            <person name="Ralph S.G."/>
            <person name="Chun H.J."/>
            <person name="Kolosova N."/>
            <person name="Cooper D."/>
            <person name="Oddy C."/>
            <person name="Ritland C.E."/>
            <person name="Kirkpatrick R."/>
            <person name="Moore R."/>
            <person name="Barber S."/>
            <person name="Holt R.A."/>
            <person name="Jones S.J."/>
            <person name="Marra M.A."/>
            <person name="Douglas C.J."/>
            <person name="Ritland K."/>
            <person name="Bohlmann J."/>
        </authorList>
    </citation>
    <scope>NUCLEOTIDE SEQUENCE</scope>
    <source>
        <tissue evidence="2">Green portion of the leader tissue</tissue>
    </source>
</reference>
<dbReference type="EMBL" id="EF082078">
    <property type="protein sequence ID" value="ABK21456.1"/>
    <property type="molecule type" value="mRNA"/>
</dbReference>
<organism evidence="2">
    <name type="scientific">Picea sitchensis</name>
    <name type="common">Sitka spruce</name>
    <name type="synonym">Pinus sitchensis</name>
    <dbReference type="NCBI Taxonomy" id="3332"/>
    <lineage>
        <taxon>Eukaryota</taxon>
        <taxon>Viridiplantae</taxon>
        <taxon>Streptophyta</taxon>
        <taxon>Embryophyta</taxon>
        <taxon>Tracheophyta</taxon>
        <taxon>Spermatophyta</taxon>
        <taxon>Pinopsida</taxon>
        <taxon>Pinidae</taxon>
        <taxon>Conifers I</taxon>
        <taxon>Pinales</taxon>
        <taxon>Pinaceae</taxon>
        <taxon>Picea</taxon>
    </lineage>
</organism>
<dbReference type="EMBL" id="BT071416">
    <property type="protein sequence ID" value="ACN40877.1"/>
    <property type="molecule type" value="mRNA"/>
</dbReference>
<reference evidence="4" key="3">
    <citation type="submission" date="2009-02" db="EMBL/GenBank/DDBJ databases">
        <title>Full length sequence-verified cDNA sequences from Sitka spruce (Picea sitchensis).</title>
        <authorList>
            <person name="Reid K.E."/>
            <person name="Liao N."/>
            <person name="Ralph S."/>
            <person name="Kolosova N."/>
            <person name="Oddy C."/>
            <person name="Moore R."/>
            <person name="Mayo M."/>
            <person name="Wagner S."/>
            <person name="King J."/>
            <person name="Yanchuk A."/>
            <person name="Holt R."/>
            <person name="Jones S."/>
            <person name="Marra M."/>
            <person name="Ritland C.E."/>
            <person name="Ritland K."/>
            <person name="Bohlmann J."/>
        </authorList>
    </citation>
    <scope>NUCLEOTIDE SEQUENCE</scope>
    <source>
        <tissue evidence="4">Bark</tissue>
    </source>
</reference>
<accession>A9NLE5</accession>
<feature type="compositionally biased region" description="Polar residues" evidence="1">
    <location>
        <begin position="1"/>
        <end position="15"/>
    </location>
</feature>
<evidence type="ECO:0000313" key="3">
    <source>
        <dbReference type="EMBL" id="ABR17685.1"/>
    </source>
</evidence>
<protein>
    <submittedName>
        <fullName evidence="2">Uncharacterized protein</fullName>
    </submittedName>
</protein>
<proteinExistence type="evidence at transcript level"/>